<dbReference type="GO" id="GO:0001042">
    <property type="term" value="F:RNA polymerase I core binding"/>
    <property type="evidence" value="ECO:0007669"/>
    <property type="project" value="TreeGrafter"/>
</dbReference>
<name>A0A0P4VPA0_9HEMI</name>
<dbReference type="PANTHER" id="PTHR12790">
    <property type="entry name" value="TRANSCRIPTION INITIATION FACTOR IA RRN3"/>
    <property type="match status" value="1"/>
</dbReference>
<dbReference type="GO" id="GO:0001181">
    <property type="term" value="F:RNA polymerase I general transcription initiation factor activity"/>
    <property type="evidence" value="ECO:0007669"/>
    <property type="project" value="InterPro"/>
</dbReference>
<evidence type="ECO:0000313" key="2">
    <source>
        <dbReference type="EMBL" id="JAI54830.1"/>
    </source>
</evidence>
<evidence type="ECO:0000256" key="1">
    <source>
        <dbReference type="ARBA" id="ARBA00010098"/>
    </source>
</evidence>
<accession>A0A0P4VPA0</accession>
<organism evidence="2">
    <name type="scientific">Rhodnius neglectus</name>
    <dbReference type="NCBI Taxonomy" id="72488"/>
    <lineage>
        <taxon>Eukaryota</taxon>
        <taxon>Metazoa</taxon>
        <taxon>Ecdysozoa</taxon>
        <taxon>Arthropoda</taxon>
        <taxon>Hexapoda</taxon>
        <taxon>Insecta</taxon>
        <taxon>Pterygota</taxon>
        <taxon>Neoptera</taxon>
        <taxon>Paraneoptera</taxon>
        <taxon>Hemiptera</taxon>
        <taxon>Heteroptera</taxon>
        <taxon>Panheteroptera</taxon>
        <taxon>Cimicomorpha</taxon>
        <taxon>Reduviidae</taxon>
        <taxon>Triatominae</taxon>
        <taxon>Rhodnius</taxon>
    </lineage>
</organism>
<comment type="similarity">
    <text evidence="1">Belongs to the RRN3 family.</text>
</comment>
<proteinExistence type="evidence at transcript level"/>
<dbReference type="EMBL" id="GDKW01001765">
    <property type="protein sequence ID" value="JAI54830.1"/>
    <property type="molecule type" value="mRNA"/>
</dbReference>
<keyword evidence="2" id="KW-0396">Initiation factor</keyword>
<reference evidence="2" key="1">
    <citation type="journal article" date="2016" name="PLoS Negl. Trop. Dis.">
        <title>A Deep Insight into the Sialome of Rhodnius neglectus, a Vector of Chagas Disease.</title>
        <authorList>
            <person name="Santiago P.B."/>
            <person name="Assumpcao T.C."/>
            <person name="Araujo C.N."/>
            <person name="Bastos I.M."/>
            <person name="Neves D."/>
            <person name="Silva I.G."/>
            <person name="Charneau S."/>
            <person name="Queiroz R.M."/>
            <person name="Raiol T."/>
            <person name="Oliveira J.V."/>
            <person name="Sousa M.V."/>
            <person name="Calvo E."/>
            <person name="Ribeiro J.M."/>
            <person name="Santana J.M."/>
        </authorList>
    </citation>
    <scope>NUCLEOTIDE SEQUENCE</scope>
    <source>
        <tissue evidence="2">Salivary glands</tissue>
    </source>
</reference>
<dbReference type="GO" id="GO:0006361">
    <property type="term" value="P:transcription initiation at RNA polymerase I promoter"/>
    <property type="evidence" value="ECO:0007669"/>
    <property type="project" value="InterPro"/>
</dbReference>
<dbReference type="InterPro" id="IPR007991">
    <property type="entry name" value="RNA_pol_I_trans_ini_fac_RRN3"/>
</dbReference>
<dbReference type="GO" id="GO:0005634">
    <property type="term" value="C:nucleus"/>
    <property type="evidence" value="ECO:0007669"/>
    <property type="project" value="TreeGrafter"/>
</dbReference>
<dbReference type="GO" id="GO:0003743">
    <property type="term" value="F:translation initiation factor activity"/>
    <property type="evidence" value="ECO:0007669"/>
    <property type="project" value="UniProtKB-KW"/>
</dbReference>
<sequence length="587" mass="68002">SILSTSRLDIQSPAKTKAVRFQLDYNLESLLLDFVTEKDRNLYQNLLCQIRTVGQEIRDDDLTQLLKEARGCISILDTNFRLFVQVVLILRWAHRSDEVVVEYKGFLQELCSAHNYYTKQVIDHLVSCFKFDNDVWKDSHPTEDSIRCFNNIHHVIRSILSIIPMSKEILLTSLKNNYPYMKKSPHEHETYVYNMLQIIDYIPSIREEILKTIITKLITLDTHAPRAELESSLQGQSEEQSDEIFEIDNCEMEAEVPNYAELHPIAHSLDLSLTLIFRYIREYCYPDGETLNMNRTKSLYLDMIKVFESVILPTHAIHHVQFLIFYLIGFRSSIAVSFIQTLWKKVSNPSEAPFIRQASVYYVAGLLSRAKFISINFVQEMLVEMSKWASSYMARQEDSLHFDFGLHRIFYTTCQAIFYVIAFRYKELVQGKGLVLLQGLNLSKIVTSRLNPLKACVPVIATNFAAVARKYQLAYCYTIMEHNARAALPRVQRDEAGMDTIVQEYVLDAFFPFDPYLLIRSYEYIKPNYREYSGSVEETSVLPPAAVEDDNEDDFLDTTFQQMSCSPTFSYNFQTGFLANKSALINL</sequence>
<feature type="non-terminal residue" evidence="2">
    <location>
        <position position="1"/>
    </location>
</feature>
<dbReference type="Pfam" id="PF05327">
    <property type="entry name" value="RRN3"/>
    <property type="match status" value="1"/>
</dbReference>
<dbReference type="AlphaFoldDB" id="A0A0P4VPA0"/>
<keyword evidence="2" id="KW-0648">Protein biosynthesis</keyword>
<protein>
    <submittedName>
        <fullName evidence="2">Putative rna polymerase i-specific transcription initiation factor rrn3</fullName>
    </submittedName>
</protein>
<dbReference type="PANTHER" id="PTHR12790:SF0">
    <property type="entry name" value="RNA POLYMERASE I-SPECIFIC TRANSCRIPTION INITIATION FACTOR RRN3-RELATED"/>
    <property type="match status" value="1"/>
</dbReference>